<dbReference type="PANTHER" id="PTHR11240">
    <property type="entry name" value="RIBONUCLEASE T2"/>
    <property type="match status" value="1"/>
</dbReference>
<sequence>MFISDSSTRAIGSTASSMRDTLLQRLPGPQQVLKAITGTLGVSSLSGSDYSTSESTFQHCPAAELSCKTRYHGQDTCCFNYPGGQMLQTQFWDADPAIGPETAWTIHGLWPDHCNGGFDQYCDSKRRYSNISLILVDAGRGDLLDYMSTYWKDFRGDDPNLWEHEWNKHGTCVSSLETHCYTEYIPQQEVVDYFDKTADLYRGLPTYETLAKANILPSYTKTYTRREIEDVLSQSHGAEVTIRCRHGALNEVWYYFNVAGPLVSGKFVASDPDGQISNCPASGIRYQPKTPHHGHEPTKTTTHNPSEPTSPPGAPFQGRGNLMISTMGQKRGCIISRGAWFSSGTCATFTAKKTSDDLFTLHSSKGNCGFAKDIFTCGGAVHKAQEFGIDDGKLAYHGNSTFFADKAPKGPTKSKVFASQEDHQIELAITWRPDY</sequence>
<evidence type="ECO:0000256" key="8">
    <source>
        <dbReference type="ARBA" id="ARBA00022729"/>
    </source>
</evidence>
<dbReference type="Gene3D" id="3.90.730.10">
    <property type="entry name" value="Ribonuclease T2-like"/>
    <property type="match status" value="1"/>
</dbReference>
<dbReference type="Proteomes" id="UP000249829">
    <property type="component" value="Unassembled WGS sequence"/>
</dbReference>
<proteinExistence type="inferred from homology"/>
<feature type="active site" evidence="16">
    <location>
        <position position="165"/>
    </location>
</feature>
<dbReference type="InterPro" id="IPR057328">
    <property type="entry name" value="RNaseT2L_C"/>
</dbReference>
<dbReference type="PROSITE" id="PS00530">
    <property type="entry name" value="RNASE_T2_1"/>
    <property type="match status" value="1"/>
</dbReference>
<keyword evidence="13" id="KW-0456">Lyase</keyword>
<evidence type="ECO:0000256" key="18">
    <source>
        <dbReference type="SAM" id="MobiDB-lite"/>
    </source>
</evidence>
<evidence type="ECO:0000256" key="5">
    <source>
        <dbReference type="ARBA" id="ARBA00022490"/>
    </source>
</evidence>
<gene>
    <name evidence="20" type="ORF">BO99DRAFT_407288</name>
</gene>
<keyword evidence="12" id="KW-0325">Glycoprotein</keyword>
<evidence type="ECO:0000259" key="19">
    <source>
        <dbReference type="Pfam" id="PF25488"/>
    </source>
</evidence>
<dbReference type="GO" id="GO:0003723">
    <property type="term" value="F:RNA binding"/>
    <property type="evidence" value="ECO:0007669"/>
    <property type="project" value="InterPro"/>
</dbReference>
<keyword evidence="5" id="KW-0963">Cytoplasm</keyword>
<dbReference type="PROSITE" id="PS00531">
    <property type="entry name" value="RNASE_T2_2"/>
    <property type="match status" value="1"/>
</dbReference>
<keyword evidence="11" id="KW-1015">Disulfide bond</keyword>
<feature type="region of interest" description="Disordered" evidence="18">
    <location>
        <begin position="279"/>
        <end position="321"/>
    </location>
</feature>
<dbReference type="GO" id="GO:0006401">
    <property type="term" value="P:RNA catabolic process"/>
    <property type="evidence" value="ECO:0007669"/>
    <property type="project" value="TreeGrafter"/>
</dbReference>
<dbReference type="PANTHER" id="PTHR11240:SF22">
    <property type="entry name" value="RIBONUCLEASE T2"/>
    <property type="match status" value="1"/>
</dbReference>
<dbReference type="GO" id="GO:0005576">
    <property type="term" value="C:extracellular region"/>
    <property type="evidence" value="ECO:0007669"/>
    <property type="project" value="TreeGrafter"/>
</dbReference>
<evidence type="ECO:0000256" key="6">
    <source>
        <dbReference type="ARBA" id="ARBA00022554"/>
    </source>
</evidence>
<dbReference type="InterPro" id="IPR033697">
    <property type="entry name" value="Ribonuclease_T2_eukaryotic"/>
</dbReference>
<reference evidence="20 21" key="1">
    <citation type="submission" date="2018-02" db="EMBL/GenBank/DDBJ databases">
        <title>The genomes of Aspergillus section Nigri reveals drivers in fungal speciation.</title>
        <authorList>
            <consortium name="DOE Joint Genome Institute"/>
            <person name="Vesth T.C."/>
            <person name="Nybo J."/>
            <person name="Theobald S."/>
            <person name="Brandl J."/>
            <person name="Frisvad J.C."/>
            <person name="Nielsen K.F."/>
            <person name="Lyhne E.K."/>
            <person name="Kogle M.E."/>
            <person name="Kuo A."/>
            <person name="Riley R."/>
            <person name="Clum A."/>
            <person name="Nolan M."/>
            <person name="Lipzen A."/>
            <person name="Salamov A."/>
            <person name="Henrissat B."/>
            <person name="Wiebenga A."/>
            <person name="De vries R.P."/>
            <person name="Grigoriev I.V."/>
            <person name="Mortensen U.H."/>
            <person name="Andersen M.R."/>
            <person name="Baker S.E."/>
        </authorList>
    </citation>
    <scope>NUCLEOTIDE SEQUENCE [LARGE SCALE GENOMIC DNA]</scope>
    <source>
        <strain evidence="20 21">CBS 115571</strain>
    </source>
</reference>
<evidence type="ECO:0000256" key="3">
    <source>
        <dbReference type="ARBA" id="ARBA00007469"/>
    </source>
</evidence>
<keyword evidence="8" id="KW-0732">Signal</keyword>
<dbReference type="EC" id="4.6.1.19" evidence="4"/>
<evidence type="ECO:0000256" key="9">
    <source>
        <dbReference type="ARBA" id="ARBA00022759"/>
    </source>
</evidence>
<dbReference type="SUPFAM" id="SSF55895">
    <property type="entry name" value="Ribonuclease Rh-like"/>
    <property type="match status" value="1"/>
</dbReference>
<dbReference type="InterPro" id="IPR001568">
    <property type="entry name" value="RNase_T2-like"/>
</dbReference>
<dbReference type="FunFam" id="3.90.730.10:FF:000004">
    <property type="entry name" value="Ribonuclease T2-like"/>
    <property type="match status" value="1"/>
</dbReference>
<evidence type="ECO:0000256" key="11">
    <source>
        <dbReference type="ARBA" id="ARBA00023157"/>
    </source>
</evidence>
<evidence type="ECO:0000256" key="4">
    <source>
        <dbReference type="ARBA" id="ARBA00012571"/>
    </source>
</evidence>
<dbReference type="GO" id="GO:0033897">
    <property type="term" value="F:ribonuclease T2 activity"/>
    <property type="evidence" value="ECO:0007669"/>
    <property type="project" value="UniProtKB-EC"/>
</dbReference>
<name>A0A2V5HCQ6_ASPV1</name>
<evidence type="ECO:0000313" key="20">
    <source>
        <dbReference type="EMBL" id="PYI13710.1"/>
    </source>
</evidence>
<comment type="similarity">
    <text evidence="3 17">Belongs to the RNase T2 family.</text>
</comment>
<organism evidence="20 21">
    <name type="scientific">Aspergillus violaceofuscus (strain CBS 115571)</name>
    <dbReference type="NCBI Taxonomy" id="1450538"/>
    <lineage>
        <taxon>Eukaryota</taxon>
        <taxon>Fungi</taxon>
        <taxon>Dikarya</taxon>
        <taxon>Ascomycota</taxon>
        <taxon>Pezizomycotina</taxon>
        <taxon>Eurotiomycetes</taxon>
        <taxon>Eurotiomycetidae</taxon>
        <taxon>Eurotiales</taxon>
        <taxon>Aspergillaceae</taxon>
        <taxon>Aspergillus</taxon>
    </lineage>
</organism>
<keyword evidence="9" id="KW-0255">Endonuclease</keyword>
<evidence type="ECO:0000256" key="7">
    <source>
        <dbReference type="ARBA" id="ARBA00022722"/>
    </source>
</evidence>
<evidence type="ECO:0000256" key="17">
    <source>
        <dbReference type="RuleBase" id="RU004328"/>
    </source>
</evidence>
<evidence type="ECO:0000256" key="1">
    <source>
        <dbReference type="ARBA" id="ARBA00004410"/>
    </source>
</evidence>
<comment type="subcellular location">
    <subcellularLocation>
        <location evidence="2">Cytoplasm</location>
    </subcellularLocation>
    <subcellularLocation>
        <location evidence="1">Vacuole lumen</location>
    </subcellularLocation>
</comment>
<dbReference type="OMA" id="YMSEYWK"/>
<dbReference type="CDD" id="cd01061">
    <property type="entry name" value="RNase_T2_euk"/>
    <property type="match status" value="1"/>
</dbReference>
<evidence type="ECO:0000256" key="15">
    <source>
        <dbReference type="ARBA" id="ARBA00071169"/>
    </source>
</evidence>
<dbReference type="InterPro" id="IPR018188">
    <property type="entry name" value="RNase_T2_His_AS_1"/>
</dbReference>
<feature type="active site" evidence="16">
    <location>
        <position position="169"/>
    </location>
</feature>
<evidence type="ECO:0000256" key="12">
    <source>
        <dbReference type="ARBA" id="ARBA00023180"/>
    </source>
</evidence>
<comment type="function">
    <text evidence="14">Rnase which modulates cell survival under stress conditions. Released from the vacuole to the cytoplasm during stress to promote tRNA and rRNA cleavage and to activate separately a downstream pathway that promotes cell death. Involved in cell size, vacuolar morphology and growth at high temperatures and high salt concentration.</text>
</comment>
<keyword evidence="7" id="KW-0540">Nuclease</keyword>
<evidence type="ECO:0000313" key="21">
    <source>
        <dbReference type="Proteomes" id="UP000249829"/>
    </source>
</evidence>
<dbReference type="InterPro" id="IPR033130">
    <property type="entry name" value="RNase_T2_His_AS_2"/>
</dbReference>
<protein>
    <recommendedName>
        <fullName evidence="15">Ribonuclease T2-like</fullName>
        <ecNumber evidence="4">4.6.1.19</ecNumber>
    </recommendedName>
</protein>
<evidence type="ECO:0000256" key="2">
    <source>
        <dbReference type="ARBA" id="ARBA00004496"/>
    </source>
</evidence>
<evidence type="ECO:0000256" key="13">
    <source>
        <dbReference type="ARBA" id="ARBA00023239"/>
    </source>
</evidence>
<dbReference type="GO" id="GO:0005775">
    <property type="term" value="C:vacuolar lumen"/>
    <property type="evidence" value="ECO:0007669"/>
    <property type="project" value="UniProtKB-SubCell"/>
</dbReference>
<evidence type="ECO:0000256" key="14">
    <source>
        <dbReference type="ARBA" id="ARBA00025494"/>
    </source>
</evidence>
<keyword evidence="10" id="KW-0378">Hydrolase</keyword>
<dbReference type="GO" id="GO:0016787">
    <property type="term" value="F:hydrolase activity"/>
    <property type="evidence" value="ECO:0007669"/>
    <property type="project" value="UniProtKB-KW"/>
</dbReference>
<feature type="active site" evidence="16">
    <location>
        <position position="107"/>
    </location>
</feature>
<keyword evidence="21" id="KW-1185">Reference proteome</keyword>
<evidence type="ECO:0000256" key="10">
    <source>
        <dbReference type="ARBA" id="ARBA00022801"/>
    </source>
</evidence>
<evidence type="ECO:0000256" key="16">
    <source>
        <dbReference type="PIRSR" id="PIRSR633697-1"/>
    </source>
</evidence>
<keyword evidence="6" id="KW-0926">Vacuole</keyword>
<dbReference type="EMBL" id="KZ825233">
    <property type="protein sequence ID" value="PYI13710.1"/>
    <property type="molecule type" value="Genomic_DNA"/>
</dbReference>
<dbReference type="STRING" id="1450538.A0A2V5HCQ6"/>
<dbReference type="Pfam" id="PF25488">
    <property type="entry name" value="RNaseT2L_C"/>
    <property type="match status" value="1"/>
</dbReference>
<accession>A0A2V5HCQ6</accession>
<dbReference type="Pfam" id="PF00445">
    <property type="entry name" value="Ribonuclease_T2"/>
    <property type="match status" value="1"/>
</dbReference>
<dbReference type="AlphaFoldDB" id="A0A2V5HCQ6"/>
<feature type="domain" description="RNase T2-like C-terminal" evidence="19">
    <location>
        <begin position="315"/>
        <end position="432"/>
    </location>
</feature>
<dbReference type="InterPro" id="IPR036430">
    <property type="entry name" value="RNase_T2-like_sf"/>
</dbReference>